<dbReference type="InterPro" id="IPR045551">
    <property type="entry name" value="bpX3"/>
</dbReference>
<dbReference type="Pfam" id="PF19919">
    <property type="entry name" value="bpX3"/>
    <property type="match status" value="1"/>
</dbReference>
<feature type="transmembrane region" description="Helical" evidence="1">
    <location>
        <begin position="510"/>
        <end position="531"/>
    </location>
</feature>
<feature type="transmembrane region" description="Helical" evidence="1">
    <location>
        <begin position="537"/>
        <end position="558"/>
    </location>
</feature>
<accession>A0ABU1LH89</accession>
<reference evidence="3 4" key="1">
    <citation type="submission" date="2023-07" db="EMBL/GenBank/DDBJ databases">
        <title>Sorghum-associated microbial communities from plants grown in Nebraska, USA.</title>
        <authorList>
            <person name="Schachtman D."/>
        </authorList>
    </citation>
    <scope>NUCLEOTIDE SEQUENCE [LARGE SCALE GENOMIC DNA]</scope>
    <source>
        <strain evidence="3 4">DS1709</strain>
    </source>
</reference>
<feature type="domain" description="MoxR-vWA-beta-propeller ternary system" evidence="2">
    <location>
        <begin position="2"/>
        <end position="169"/>
    </location>
</feature>
<name>A0ABU1LH89_9FLAO</name>
<dbReference type="RefSeq" id="WP_115982335.1">
    <property type="nucleotide sequence ID" value="NZ_JAVDQS010000009.1"/>
</dbReference>
<proteinExistence type="predicted"/>
<sequence>MELRIKPFSKNNYTKRGLLIKGSSPLTWLYEMEILGINLNEVQSFPIPSNEPNILYGCFLIFQDLAPNEIGKNSYFQCVDSKFFIPENTTFYPKINPEDWQNIDSEFLIMHPDFGLVKLNEGIDWISLIQNPKQAEDKLQKPLNGVKIPQEIKSYTVEMDDEKILEALQTPKTEEEWMKNLPFDLQKVMKGNKKEIEKYLNYIEKYPDRAVELGVPLDIMGASRGDGFGKFKFLEKTWLGKLFGSNSDGASSTYSEKYRWVFWVFLIAIALFRFFMHVSKDEPGQAAPIVSSGKVSEADKNMMNPVVAYQSGVTDIDMKIDSMYGVKRRELMNEHMIANLMQHDYKKENSYQEYLKNGGRPIEKISKEADSIENKVVTATDSLKTVYSKKIVKYLAQSEEKYKKKITDSLNKISSGKPADQGIVKKIWKKKQVLIEDSLGRLYGTKEYPETPIDPNTSKKAETFEKEEPYSKHTISFSEIIWLIIFMTGVVGLYSFIVKRKSLNIGGNNVPNGIKIFLIIILVAMLAYIFYPLIEMFGYNWFVWILIICVVLLLYRLFSEDKTILKSDKDE</sequence>
<evidence type="ECO:0000313" key="3">
    <source>
        <dbReference type="EMBL" id="MDR6406091.1"/>
    </source>
</evidence>
<gene>
    <name evidence="3" type="ORF">J2781_003039</name>
</gene>
<comment type="caution">
    <text evidence="3">The sequence shown here is derived from an EMBL/GenBank/DDBJ whole genome shotgun (WGS) entry which is preliminary data.</text>
</comment>
<dbReference type="Proteomes" id="UP001184853">
    <property type="component" value="Unassembled WGS sequence"/>
</dbReference>
<feature type="transmembrane region" description="Helical" evidence="1">
    <location>
        <begin position="480"/>
        <end position="498"/>
    </location>
</feature>
<evidence type="ECO:0000313" key="4">
    <source>
        <dbReference type="Proteomes" id="UP001184853"/>
    </source>
</evidence>
<evidence type="ECO:0000259" key="2">
    <source>
        <dbReference type="Pfam" id="PF19919"/>
    </source>
</evidence>
<keyword evidence="4" id="KW-1185">Reference proteome</keyword>
<keyword evidence="1" id="KW-0812">Transmembrane</keyword>
<protein>
    <recommendedName>
        <fullName evidence="2">MoxR-vWA-beta-propeller ternary system domain-containing protein</fullName>
    </recommendedName>
</protein>
<keyword evidence="1" id="KW-0472">Membrane</keyword>
<dbReference type="EMBL" id="JAVDQS010000009">
    <property type="protein sequence ID" value="MDR6406091.1"/>
    <property type="molecule type" value="Genomic_DNA"/>
</dbReference>
<keyword evidence="1" id="KW-1133">Transmembrane helix</keyword>
<evidence type="ECO:0000256" key="1">
    <source>
        <dbReference type="SAM" id="Phobius"/>
    </source>
</evidence>
<organism evidence="3 4">
    <name type="scientific">Chryseobacterium geocarposphaerae</name>
    <dbReference type="NCBI Taxonomy" id="1416776"/>
    <lineage>
        <taxon>Bacteria</taxon>
        <taxon>Pseudomonadati</taxon>
        <taxon>Bacteroidota</taxon>
        <taxon>Flavobacteriia</taxon>
        <taxon>Flavobacteriales</taxon>
        <taxon>Weeksellaceae</taxon>
        <taxon>Chryseobacterium group</taxon>
        <taxon>Chryseobacterium</taxon>
    </lineage>
</organism>